<proteinExistence type="predicted"/>
<protein>
    <submittedName>
        <fullName evidence="1">Uncharacterized protein</fullName>
    </submittedName>
</protein>
<dbReference type="Proteomes" id="UP001152798">
    <property type="component" value="Chromosome 6"/>
</dbReference>
<dbReference type="AlphaFoldDB" id="A0A9P0MVQ4"/>
<evidence type="ECO:0000313" key="2">
    <source>
        <dbReference type="Proteomes" id="UP001152798"/>
    </source>
</evidence>
<evidence type="ECO:0000313" key="1">
    <source>
        <dbReference type="EMBL" id="CAH1405341.1"/>
    </source>
</evidence>
<dbReference type="OrthoDB" id="10353586at2759"/>
<dbReference type="EMBL" id="OV725082">
    <property type="protein sequence ID" value="CAH1405341.1"/>
    <property type="molecule type" value="Genomic_DNA"/>
</dbReference>
<keyword evidence="2" id="KW-1185">Reference proteome</keyword>
<accession>A0A9P0MVQ4</accession>
<sequence length="69" mass="7847">MRAWKTRAQTIAILFIRSFTTLLCYMDIRIEPRASGMEDPDGDNLRDGGYDPIRIALKPKSVNYIRAGS</sequence>
<name>A0A9P0MVQ4_NEZVI</name>
<organism evidence="1 2">
    <name type="scientific">Nezara viridula</name>
    <name type="common">Southern green stink bug</name>
    <name type="synonym">Cimex viridulus</name>
    <dbReference type="NCBI Taxonomy" id="85310"/>
    <lineage>
        <taxon>Eukaryota</taxon>
        <taxon>Metazoa</taxon>
        <taxon>Ecdysozoa</taxon>
        <taxon>Arthropoda</taxon>
        <taxon>Hexapoda</taxon>
        <taxon>Insecta</taxon>
        <taxon>Pterygota</taxon>
        <taxon>Neoptera</taxon>
        <taxon>Paraneoptera</taxon>
        <taxon>Hemiptera</taxon>
        <taxon>Heteroptera</taxon>
        <taxon>Panheteroptera</taxon>
        <taxon>Pentatomomorpha</taxon>
        <taxon>Pentatomoidea</taxon>
        <taxon>Pentatomidae</taxon>
        <taxon>Pentatominae</taxon>
        <taxon>Nezara</taxon>
    </lineage>
</organism>
<reference evidence="1" key="1">
    <citation type="submission" date="2022-01" db="EMBL/GenBank/DDBJ databases">
        <authorList>
            <person name="King R."/>
        </authorList>
    </citation>
    <scope>NUCLEOTIDE SEQUENCE</scope>
</reference>
<gene>
    <name evidence="1" type="ORF">NEZAVI_LOCUS13575</name>
</gene>